<dbReference type="InterPro" id="IPR001697">
    <property type="entry name" value="Pyr_Knase"/>
</dbReference>
<dbReference type="InterPro" id="IPR015813">
    <property type="entry name" value="Pyrv/PenolPyrv_kinase-like_dom"/>
</dbReference>
<evidence type="ECO:0000256" key="5">
    <source>
        <dbReference type="ARBA" id="ARBA00022723"/>
    </source>
</evidence>
<reference evidence="16 17" key="1">
    <citation type="submission" date="2019-07" db="EMBL/GenBank/DDBJ databases">
        <title>Genome sequencing of lignin-degrading bacterial isolates.</title>
        <authorList>
            <person name="Gladden J."/>
        </authorList>
    </citation>
    <scope>NUCLEOTIDE SEQUENCE [LARGE SCALE GENOMIC DNA]</scope>
    <source>
        <strain evidence="16 17">J11</strain>
    </source>
</reference>
<dbReference type="GO" id="GO:0030955">
    <property type="term" value="F:potassium ion binding"/>
    <property type="evidence" value="ECO:0007669"/>
    <property type="project" value="UniProtKB-UniRule"/>
</dbReference>
<dbReference type="EMBL" id="VLJN01000006">
    <property type="protein sequence ID" value="TWG88173.1"/>
    <property type="molecule type" value="Genomic_DNA"/>
</dbReference>
<feature type="domain" description="Pyruvate kinase barrel" evidence="14">
    <location>
        <begin position="5"/>
        <end position="322"/>
    </location>
</feature>
<evidence type="ECO:0000259" key="14">
    <source>
        <dbReference type="Pfam" id="PF00224"/>
    </source>
</evidence>
<dbReference type="Gene3D" id="3.40.1380.20">
    <property type="entry name" value="Pyruvate kinase, C-terminal domain"/>
    <property type="match status" value="1"/>
</dbReference>
<evidence type="ECO:0000256" key="6">
    <source>
        <dbReference type="ARBA" id="ARBA00022741"/>
    </source>
</evidence>
<evidence type="ECO:0000256" key="3">
    <source>
        <dbReference type="ARBA" id="ARBA00012142"/>
    </source>
</evidence>
<keyword evidence="8" id="KW-0067">ATP-binding</keyword>
<keyword evidence="4 13" id="KW-0808">Transferase</keyword>
<dbReference type="Pfam" id="PF02887">
    <property type="entry name" value="PK_C"/>
    <property type="match status" value="1"/>
</dbReference>
<evidence type="ECO:0000256" key="1">
    <source>
        <dbReference type="ARBA" id="ARBA00004997"/>
    </source>
</evidence>
<keyword evidence="5" id="KW-0479">Metal-binding</keyword>
<dbReference type="InterPro" id="IPR015795">
    <property type="entry name" value="Pyrv_Knase_C"/>
</dbReference>
<evidence type="ECO:0000256" key="10">
    <source>
        <dbReference type="ARBA" id="ARBA00023152"/>
    </source>
</evidence>
<dbReference type="UniPathway" id="UPA00109">
    <property type="reaction ID" value="UER00188"/>
</dbReference>
<evidence type="ECO:0000256" key="4">
    <source>
        <dbReference type="ARBA" id="ARBA00022679"/>
    </source>
</evidence>
<keyword evidence="7 13" id="KW-0418">Kinase</keyword>
<accession>A0A562BTW6</accession>
<keyword evidence="10 13" id="KW-0324">Glycolysis</keyword>
<sequence length="497" mass="52759">MRRQRKAKIVATLGPASSDIATIRQLFEAGADVFRLNFSHGTHDDHRQRHEAVRRVEAEVKRPIAVLADLQGPKLRIGTFAAGKVALAAGDRFVLDSDPTPGDGRRVHLPHPELFEVAAPGQSLLIDDGKVRLHIESVSRGSIVTRAVNHGTLSDRKGVNVPDAVVPIPALTAKDRRDLDFALSLDVDWIALSFVQRPADIVAARELIGTRASVLSKIEKPAALQQLEEIVRVSDAVMVARGDLGVELPPERVPGVQKRILRVCRQLGKPVVIATQMLESMIDSPVPTRAEASDVASAIYDGADAVMLSAESANGRHPVGAVAMMDRIVTEVERDPLYRNLLDAQHETPLSTRQDAICAALREVTQIIGAAATVAYTSSGATALRAARERPRAPILSITPHLAIARRLAMAWGVHSTVSPDVRSVDEMVDAATGAALAEGFAVPGDQITIAAGMPFGQGGTTNLLRVAEIAGTAKPMSVRSGAGTAPADVVQQAVGA</sequence>
<comment type="pathway">
    <text evidence="1 13">Carbohydrate degradation; glycolysis; pyruvate from D-glyceraldehyde 3-phosphate: step 5/5.</text>
</comment>
<dbReference type="AlphaFoldDB" id="A0A562BTW6"/>
<dbReference type="NCBIfam" id="NF004491">
    <property type="entry name" value="PRK05826.1"/>
    <property type="match status" value="1"/>
</dbReference>
<evidence type="ECO:0000256" key="9">
    <source>
        <dbReference type="ARBA" id="ARBA00022842"/>
    </source>
</evidence>
<dbReference type="PRINTS" id="PR01050">
    <property type="entry name" value="PYRUVTKNASE"/>
</dbReference>
<name>A0A562BTW6_9BURK</name>
<dbReference type="SUPFAM" id="SSF52935">
    <property type="entry name" value="PK C-terminal domain-like"/>
    <property type="match status" value="1"/>
</dbReference>
<keyword evidence="6" id="KW-0547">Nucleotide-binding</keyword>
<dbReference type="GO" id="GO:0016301">
    <property type="term" value="F:kinase activity"/>
    <property type="evidence" value="ECO:0007669"/>
    <property type="project" value="UniProtKB-KW"/>
</dbReference>
<dbReference type="Pfam" id="PF00224">
    <property type="entry name" value="PK"/>
    <property type="match status" value="1"/>
</dbReference>
<dbReference type="NCBIfam" id="TIGR01064">
    <property type="entry name" value="pyruv_kin"/>
    <property type="match status" value="1"/>
</dbReference>
<keyword evidence="17" id="KW-1185">Reference proteome</keyword>
<dbReference type="Gene3D" id="2.40.33.10">
    <property type="entry name" value="PK beta-barrel domain-like"/>
    <property type="match status" value="1"/>
</dbReference>
<dbReference type="InterPro" id="IPR015806">
    <property type="entry name" value="Pyrv_Knase_insert_dom_sf"/>
</dbReference>
<comment type="catalytic activity">
    <reaction evidence="13">
        <text>pyruvate + ATP = phosphoenolpyruvate + ADP + H(+)</text>
        <dbReference type="Rhea" id="RHEA:18157"/>
        <dbReference type="ChEBI" id="CHEBI:15361"/>
        <dbReference type="ChEBI" id="CHEBI:15378"/>
        <dbReference type="ChEBI" id="CHEBI:30616"/>
        <dbReference type="ChEBI" id="CHEBI:58702"/>
        <dbReference type="ChEBI" id="CHEBI:456216"/>
        <dbReference type="EC" id="2.7.1.40"/>
    </reaction>
</comment>
<keyword evidence="11 16" id="KW-0670">Pyruvate</keyword>
<dbReference type="GO" id="GO:0004743">
    <property type="term" value="F:pyruvate kinase activity"/>
    <property type="evidence" value="ECO:0007669"/>
    <property type="project" value="UniProtKB-UniRule"/>
</dbReference>
<dbReference type="InterPro" id="IPR040442">
    <property type="entry name" value="Pyrv_kinase-like_dom_sf"/>
</dbReference>
<dbReference type="EC" id="2.7.1.40" evidence="3 12"/>
<dbReference type="NCBIfam" id="NF004886">
    <property type="entry name" value="PRK06247.1"/>
    <property type="match status" value="1"/>
</dbReference>
<protein>
    <recommendedName>
        <fullName evidence="3 12">Pyruvate kinase</fullName>
        <ecNumber evidence="3 12">2.7.1.40</ecNumber>
    </recommendedName>
</protein>
<dbReference type="Proteomes" id="UP000318141">
    <property type="component" value="Unassembled WGS sequence"/>
</dbReference>
<dbReference type="InterPro" id="IPR036918">
    <property type="entry name" value="Pyrv_Knase_C_sf"/>
</dbReference>
<dbReference type="PANTHER" id="PTHR11817">
    <property type="entry name" value="PYRUVATE KINASE"/>
    <property type="match status" value="1"/>
</dbReference>
<dbReference type="FunFam" id="2.40.33.10:FF:000001">
    <property type="entry name" value="Pyruvate kinase"/>
    <property type="match status" value="1"/>
</dbReference>
<organism evidence="16 17">
    <name type="scientific">Cupriavidus gilardii J11</name>
    <dbReference type="NCBI Taxonomy" id="936133"/>
    <lineage>
        <taxon>Bacteria</taxon>
        <taxon>Pseudomonadati</taxon>
        <taxon>Pseudomonadota</taxon>
        <taxon>Betaproteobacteria</taxon>
        <taxon>Burkholderiales</taxon>
        <taxon>Burkholderiaceae</taxon>
        <taxon>Cupriavidus</taxon>
    </lineage>
</organism>
<dbReference type="GO" id="GO:0000287">
    <property type="term" value="F:magnesium ion binding"/>
    <property type="evidence" value="ECO:0007669"/>
    <property type="project" value="UniProtKB-UniRule"/>
</dbReference>
<evidence type="ECO:0000313" key="17">
    <source>
        <dbReference type="Proteomes" id="UP000318141"/>
    </source>
</evidence>
<dbReference type="SUPFAM" id="SSF51621">
    <property type="entry name" value="Phosphoenolpyruvate/pyruvate domain"/>
    <property type="match status" value="1"/>
</dbReference>
<keyword evidence="9 13" id="KW-0460">Magnesium</keyword>
<evidence type="ECO:0000256" key="7">
    <source>
        <dbReference type="ARBA" id="ARBA00022777"/>
    </source>
</evidence>
<comment type="caution">
    <text evidence="16">The sequence shown here is derived from an EMBL/GenBank/DDBJ whole genome shotgun (WGS) entry which is preliminary data.</text>
</comment>
<evidence type="ECO:0000256" key="12">
    <source>
        <dbReference type="NCBIfam" id="TIGR01064"/>
    </source>
</evidence>
<evidence type="ECO:0000313" key="16">
    <source>
        <dbReference type="EMBL" id="TWG88173.1"/>
    </source>
</evidence>
<dbReference type="InterPro" id="IPR011037">
    <property type="entry name" value="Pyrv_Knase-like_insert_dom_sf"/>
</dbReference>
<evidence type="ECO:0000259" key="15">
    <source>
        <dbReference type="Pfam" id="PF02887"/>
    </source>
</evidence>
<dbReference type="NCBIfam" id="NF004978">
    <property type="entry name" value="PRK06354.1"/>
    <property type="match status" value="1"/>
</dbReference>
<feature type="domain" description="Pyruvate kinase C-terminal" evidence="15">
    <location>
        <begin position="355"/>
        <end position="467"/>
    </location>
</feature>
<evidence type="ECO:0000256" key="2">
    <source>
        <dbReference type="ARBA" id="ARBA00008663"/>
    </source>
</evidence>
<gene>
    <name evidence="16" type="ORF">L602_001400000880</name>
</gene>
<dbReference type="OrthoDB" id="9812123at2"/>
<dbReference type="InterPro" id="IPR015793">
    <property type="entry name" value="Pyrv_Knase_brl"/>
</dbReference>
<dbReference type="Gene3D" id="3.20.20.60">
    <property type="entry name" value="Phosphoenolpyruvate-binding domains"/>
    <property type="match status" value="1"/>
</dbReference>
<evidence type="ECO:0000256" key="11">
    <source>
        <dbReference type="ARBA" id="ARBA00023317"/>
    </source>
</evidence>
<comment type="similarity">
    <text evidence="2 13">Belongs to the pyruvate kinase family.</text>
</comment>
<dbReference type="SUPFAM" id="SSF50800">
    <property type="entry name" value="PK beta-barrel domain-like"/>
    <property type="match status" value="1"/>
</dbReference>
<proteinExistence type="inferred from homology"/>
<dbReference type="GO" id="GO:0005524">
    <property type="term" value="F:ATP binding"/>
    <property type="evidence" value="ECO:0007669"/>
    <property type="project" value="UniProtKB-KW"/>
</dbReference>
<evidence type="ECO:0000256" key="8">
    <source>
        <dbReference type="ARBA" id="ARBA00022840"/>
    </source>
</evidence>
<evidence type="ECO:0000256" key="13">
    <source>
        <dbReference type="RuleBase" id="RU000504"/>
    </source>
</evidence>